<feature type="transmembrane region" description="Helical" evidence="6">
    <location>
        <begin position="270"/>
        <end position="292"/>
    </location>
</feature>
<proteinExistence type="predicted"/>
<feature type="transmembrane region" description="Helical" evidence="6">
    <location>
        <begin position="107"/>
        <end position="125"/>
    </location>
</feature>
<evidence type="ECO:0000256" key="5">
    <source>
        <dbReference type="ARBA" id="ARBA00023136"/>
    </source>
</evidence>
<evidence type="ECO:0000256" key="4">
    <source>
        <dbReference type="ARBA" id="ARBA00022989"/>
    </source>
</evidence>
<evidence type="ECO:0000256" key="3">
    <source>
        <dbReference type="ARBA" id="ARBA00022692"/>
    </source>
</evidence>
<dbReference type="STRING" id="417373.GCA_001570685_00107"/>
<keyword evidence="3 6" id="KW-0812">Transmembrane</keyword>
<dbReference type="SUPFAM" id="SSF103473">
    <property type="entry name" value="MFS general substrate transporter"/>
    <property type="match status" value="1"/>
</dbReference>
<feature type="transmembrane region" description="Helical" evidence="6">
    <location>
        <begin position="330"/>
        <end position="349"/>
    </location>
</feature>
<dbReference type="PROSITE" id="PS50850">
    <property type="entry name" value="MFS"/>
    <property type="match status" value="1"/>
</dbReference>
<comment type="caution">
    <text evidence="8">The sequence shown here is derived from an EMBL/GenBank/DDBJ whole genome shotgun (WGS) entry which is preliminary data.</text>
</comment>
<dbReference type="InterPro" id="IPR036259">
    <property type="entry name" value="MFS_trans_sf"/>
</dbReference>
<feature type="transmembrane region" description="Helical" evidence="6">
    <location>
        <begin position="50"/>
        <end position="70"/>
    </location>
</feature>
<dbReference type="PANTHER" id="PTHR42718">
    <property type="entry name" value="MAJOR FACILITATOR SUPERFAMILY MULTIDRUG TRANSPORTER MFSC"/>
    <property type="match status" value="1"/>
</dbReference>
<feature type="transmembrane region" description="Helical" evidence="6">
    <location>
        <begin position="198"/>
        <end position="217"/>
    </location>
</feature>
<keyword evidence="4 6" id="KW-1133">Transmembrane helix</keyword>
<protein>
    <submittedName>
        <fullName evidence="8">MFS family major facilitator transporter</fullName>
    </submittedName>
</protein>
<sequence>MGQTITKTTRWALISAGLLTFLGILNETSMNVAYEIISHQFNISLDLVQWITTGYLLTVTIIMGATAYLLRTFPARWLHLTAGLMFLTGAVLSALAPNFTWLLVGRILQGVSTGLATPIMFHLIFTQVPKQYLGATTGMAGMIISLAPALGPLFGGSISHQLTWRWIFWLIMPLIIVALIGGQLFIRNQLKANVNLYFNFGALIALGGALTSFILSANQLGATKSHYHFYLWGLGGILMLIIFIAINLFSKSPLINFKIFRFPTIRTAAVTYFGLQFMNIGLSVVLPTYAVYVMRTNSFVAGLILLPGSLVGAFTSPFAGILADRYGAKWPVSIGAAIFLIATWAMMAFQRPLLTPWGLALSFACFRFGFNLAFSNTISYAAATADHALTPDVNSCFNMLQQFAGAVSVTLATALISYQQHFAKLGHLPYRTYLGSRHAFIMMFLIAIVVVSMIYLTYHVNRPNKK</sequence>
<feature type="transmembrane region" description="Helical" evidence="6">
    <location>
        <begin position="166"/>
        <end position="186"/>
    </location>
</feature>
<keyword evidence="5 6" id="KW-0472">Membrane</keyword>
<accession>A0A0R1UQK5</accession>
<feature type="transmembrane region" description="Helical" evidence="6">
    <location>
        <begin position="298"/>
        <end position="323"/>
    </location>
</feature>
<dbReference type="PATRIC" id="fig|1423742.4.peg.1183"/>
<dbReference type="AlphaFoldDB" id="A0A0R1UQK5"/>
<feature type="domain" description="Major facilitator superfamily (MFS) profile" evidence="7">
    <location>
        <begin position="12"/>
        <end position="462"/>
    </location>
</feature>
<feature type="transmembrane region" description="Helical" evidence="6">
    <location>
        <begin position="132"/>
        <end position="154"/>
    </location>
</feature>
<dbReference type="Gene3D" id="1.20.1250.20">
    <property type="entry name" value="MFS general substrate transporter like domains"/>
    <property type="match status" value="2"/>
</dbReference>
<dbReference type="EMBL" id="AZGC01000026">
    <property type="protein sequence ID" value="KRL95092.1"/>
    <property type="molecule type" value="Genomic_DNA"/>
</dbReference>
<dbReference type="GO" id="GO:0022857">
    <property type="term" value="F:transmembrane transporter activity"/>
    <property type="evidence" value="ECO:0007669"/>
    <property type="project" value="InterPro"/>
</dbReference>
<keyword evidence="2" id="KW-0813">Transport</keyword>
<feature type="transmembrane region" description="Helical" evidence="6">
    <location>
        <begin position="77"/>
        <end position="95"/>
    </location>
</feature>
<feature type="transmembrane region" description="Helical" evidence="6">
    <location>
        <begin position="229"/>
        <end position="249"/>
    </location>
</feature>
<dbReference type="Proteomes" id="UP000051084">
    <property type="component" value="Unassembled WGS sequence"/>
</dbReference>
<comment type="subcellular location">
    <subcellularLocation>
        <location evidence="1">Cell membrane</location>
        <topology evidence="1">Multi-pass membrane protein</topology>
    </subcellularLocation>
</comment>
<dbReference type="InterPro" id="IPR020846">
    <property type="entry name" value="MFS_dom"/>
</dbReference>
<organism evidence="8 9">
    <name type="scientific">Limosilactobacillus equigenerosi DSM 18793 = JCM 14505</name>
    <dbReference type="NCBI Taxonomy" id="1423742"/>
    <lineage>
        <taxon>Bacteria</taxon>
        <taxon>Bacillati</taxon>
        <taxon>Bacillota</taxon>
        <taxon>Bacilli</taxon>
        <taxon>Lactobacillales</taxon>
        <taxon>Lactobacillaceae</taxon>
        <taxon>Limosilactobacillus</taxon>
    </lineage>
</organism>
<dbReference type="GO" id="GO:0005886">
    <property type="term" value="C:plasma membrane"/>
    <property type="evidence" value="ECO:0007669"/>
    <property type="project" value="UniProtKB-SubCell"/>
</dbReference>
<dbReference type="RefSeq" id="WP_056995551.1">
    <property type="nucleotide sequence ID" value="NZ_AZGC01000026.1"/>
</dbReference>
<reference evidence="8 9" key="1">
    <citation type="journal article" date="2015" name="Genome Announc.">
        <title>Expanding the biotechnology potential of lactobacilli through comparative genomics of 213 strains and associated genera.</title>
        <authorList>
            <person name="Sun Z."/>
            <person name="Harris H.M."/>
            <person name="McCann A."/>
            <person name="Guo C."/>
            <person name="Argimon S."/>
            <person name="Zhang W."/>
            <person name="Yang X."/>
            <person name="Jeffery I.B."/>
            <person name="Cooney J.C."/>
            <person name="Kagawa T.F."/>
            <person name="Liu W."/>
            <person name="Song Y."/>
            <person name="Salvetti E."/>
            <person name="Wrobel A."/>
            <person name="Rasinkangas P."/>
            <person name="Parkhill J."/>
            <person name="Rea M.C."/>
            <person name="O'Sullivan O."/>
            <person name="Ritari J."/>
            <person name="Douillard F.P."/>
            <person name="Paul Ross R."/>
            <person name="Yang R."/>
            <person name="Briner A.E."/>
            <person name="Felis G.E."/>
            <person name="de Vos W.M."/>
            <person name="Barrangou R."/>
            <person name="Klaenhammer T.R."/>
            <person name="Caufield P.W."/>
            <person name="Cui Y."/>
            <person name="Zhang H."/>
            <person name="O'Toole P.W."/>
        </authorList>
    </citation>
    <scope>NUCLEOTIDE SEQUENCE [LARGE SCALE GENOMIC DNA]</scope>
    <source>
        <strain evidence="8 9">DSM 18793</strain>
    </source>
</reference>
<dbReference type="InterPro" id="IPR011701">
    <property type="entry name" value="MFS"/>
</dbReference>
<feature type="transmembrane region" description="Helical" evidence="6">
    <location>
        <begin position="439"/>
        <end position="458"/>
    </location>
</feature>
<dbReference type="OrthoDB" id="9816041at2"/>
<evidence type="ECO:0000313" key="9">
    <source>
        <dbReference type="Proteomes" id="UP000051084"/>
    </source>
</evidence>
<dbReference type="PRINTS" id="PR01036">
    <property type="entry name" value="TCRTETB"/>
</dbReference>
<keyword evidence="9" id="KW-1185">Reference proteome</keyword>
<feature type="transmembrane region" description="Helical" evidence="6">
    <location>
        <begin position="399"/>
        <end position="418"/>
    </location>
</feature>
<name>A0A0R1UQK5_9LACO</name>
<evidence type="ECO:0000256" key="1">
    <source>
        <dbReference type="ARBA" id="ARBA00004651"/>
    </source>
</evidence>
<evidence type="ECO:0000256" key="6">
    <source>
        <dbReference type="SAM" id="Phobius"/>
    </source>
</evidence>
<dbReference type="Pfam" id="PF07690">
    <property type="entry name" value="MFS_1"/>
    <property type="match status" value="1"/>
</dbReference>
<evidence type="ECO:0000313" key="8">
    <source>
        <dbReference type="EMBL" id="KRL95092.1"/>
    </source>
</evidence>
<evidence type="ECO:0000256" key="2">
    <source>
        <dbReference type="ARBA" id="ARBA00022448"/>
    </source>
</evidence>
<evidence type="ECO:0000259" key="7">
    <source>
        <dbReference type="PROSITE" id="PS50850"/>
    </source>
</evidence>
<dbReference type="PANTHER" id="PTHR42718:SF9">
    <property type="entry name" value="MAJOR FACILITATOR SUPERFAMILY MULTIDRUG TRANSPORTER MFSC"/>
    <property type="match status" value="1"/>
</dbReference>
<gene>
    <name evidence="8" type="ORF">FC21_GL001140</name>
</gene>